<protein>
    <recommendedName>
        <fullName evidence="9">Glucanase</fullName>
        <ecNumber evidence="9">3.2.1.-</ecNumber>
    </recommendedName>
</protein>
<evidence type="ECO:0000313" key="10">
    <source>
        <dbReference type="EMBL" id="KAL3420429.1"/>
    </source>
</evidence>
<keyword evidence="6" id="KW-0119">Carbohydrate metabolism</keyword>
<name>A0ABR4PAT2_9HELO</name>
<comment type="similarity">
    <text evidence="2 9">Belongs to the glycosyl hydrolase 7 (cellulase C) family.</text>
</comment>
<keyword evidence="11" id="KW-1185">Reference proteome</keyword>
<evidence type="ECO:0000256" key="6">
    <source>
        <dbReference type="ARBA" id="ARBA00023277"/>
    </source>
</evidence>
<evidence type="ECO:0000256" key="8">
    <source>
        <dbReference type="ARBA" id="ARBA00023326"/>
    </source>
</evidence>
<proteinExistence type="inferred from homology"/>
<dbReference type="PANTHER" id="PTHR33753:SF2">
    <property type="entry name" value="GLYCOSIDE HYDROLASE FAMILY 7 PROTEIN"/>
    <property type="match status" value="1"/>
</dbReference>
<dbReference type="Proteomes" id="UP001629113">
    <property type="component" value="Unassembled WGS sequence"/>
</dbReference>
<evidence type="ECO:0000256" key="1">
    <source>
        <dbReference type="ARBA" id="ARBA00001641"/>
    </source>
</evidence>
<dbReference type="Gene3D" id="2.70.100.10">
    <property type="entry name" value="Glycoside hydrolase, family 7, domain"/>
    <property type="match status" value="1"/>
</dbReference>
<dbReference type="Pfam" id="PF00840">
    <property type="entry name" value="Glyco_hydro_7"/>
    <property type="match status" value="1"/>
</dbReference>
<evidence type="ECO:0000256" key="9">
    <source>
        <dbReference type="RuleBase" id="RU361164"/>
    </source>
</evidence>
<comment type="catalytic activity">
    <reaction evidence="1">
        <text>Hydrolysis of (1-&gt;4)-beta-D-glucosidic linkages in cellulose and cellotetraose, releasing cellobiose from the non-reducing ends of the chains.</text>
        <dbReference type="EC" id="3.2.1.91"/>
    </reaction>
</comment>
<keyword evidence="3" id="KW-0732">Signal</keyword>
<dbReference type="InterPro" id="IPR037019">
    <property type="entry name" value="Glyco_hydro_7_sf"/>
</dbReference>
<comment type="caution">
    <text evidence="10">The sequence shown here is derived from an EMBL/GenBank/DDBJ whole genome shotgun (WGS) entry which is preliminary data.</text>
</comment>
<keyword evidence="5 9" id="KW-0136">Cellulose degradation</keyword>
<keyword evidence="8 9" id="KW-0624">Polysaccharide degradation</keyword>
<dbReference type="PANTHER" id="PTHR33753">
    <property type="entry name" value="1,4-BETA-D-GLUCAN CELLOBIOHYDROLASE B"/>
    <property type="match status" value="1"/>
</dbReference>
<evidence type="ECO:0000256" key="2">
    <source>
        <dbReference type="ARBA" id="ARBA00006044"/>
    </source>
</evidence>
<dbReference type="EC" id="3.2.1.-" evidence="9"/>
<accession>A0ABR4PAT2</accession>
<gene>
    <name evidence="10" type="ORF">PVAG01_08928</name>
</gene>
<dbReference type="SUPFAM" id="SSF49899">
    <property type="entry name" value="Concanavalin A-like lectins/glucanases"/>
    <property type="match status" value="1"/>
</dbReference>
<evidence type="ECO:0000256" key="4">
    <source>
        <dbReference type="ARBA" id="ARBA00022801"/>
    </source>
</evidence>
<dbReference type="InterPro" id="IPR001722">
    <property type="entry name" value="Glyco_hydro_7"/>
</dbReference>
<reference evidence="10 11" key="1">
    <citation type="submission" date="2024-06" db="EMBL/GenBank/DDBJ databases">
        <title>Complete genome of Phlyctema vagabunda strain 19-DSS-EL-015.</title>
        <authorList>
            <person name="Fiorenzani C."/>
        </authorList>
    </citation>
    <scope>NUCLEOTIDE SEQUENCE [LARGE SCALE GENOMIC DNA]</scope>
    <source>
        <strain evidence="10 11">19-DSS-EL-015</strain>
    </source>
</reference>
<dbReference type="InterPro" id="IPR013320">
    <property type="entry name" value="ConA-like_dom_sf"/>
</dbReference>
<organism evidence="10 11">
    <name type="scientific">Phlyctema vagabunda</name>
    <dbReference type="NCBI Taxonomy" id="108571"/>
    <lineage>
        <taxon>Eukaryota</taxon>
        <taxon>Fungi</taxon>
        <taxon>Dikarya</taxon>
        <taxon>Ascomycota</taxon>
        <taxon>Pezizomycotina</taxon>
        <taxon>Leotiomycetes</taxon>
        <taxon>Helotiales</taxon>
        <taxon>Dermateaceae</taxon>
        <taxon>Phlyctema</taxon>
    </lineage>
</organism>
<keyword evidence="4 9" id="KW-0378">Hydrolase</keyword>
<evidence type="ECO:0000256" key="7">
    <source>
        <dbReference type="ARBA" id="ARBA00023295"/>
    </source>
</evidence>
<sequence>MTLVMSLWDDHYANMLWLDSTYPTDKTSYGGPRGECATSSGVPADVESQNAGASVTYSNIKTGPINSTYTAT</sequence>
<evidence type="ECO:0000256" key="5">
    <source>
        <dbReference type="ARBA" id="ARBA00023001"/>
    </source>
</evidence>
<dbReference type="PRINTS" id="PR00734">
    <property type="entry name" value="GLHYDRLASE7"/>
</dbReference>
<evidence type="ECO:0000256" key="3">
    <source>
        <dbReference type="ARBA" id="ARBA00022729"/>
    </source>
</evidence>
<evidence type="ECO:0000313" key="11">
    <source>
        <dbReference type="Proteomes" id="UP001629113"/>
    </source>
</evidence>
<dbReference type="EMBL" id="JBFCZG010000007">
    <property type="protein sequence ID" value="KAL3420429.1"/>
    <property type="molecule type" value="Genomic_DNA"/>
</dbReference>
<keyword evidence="7 9" id="KW-0326">Glycosidase</keyword>